<reference evidence="2 3" key="1">
    <citation type="submission" date="2014-06" db="EMBL/GenBank/DDBJ databases">
        <title>Genome characterization of distinct group I Clostridium botulinum lineages.</title>
        <authorList>
            <person name="Giordani F."/>
            <person name="Anselmo A."/>
            <person name="Fillo S."/>
            <person name="Palozzi A.M."/>
            <person name="Fortunato A."/>
            <person name="Gentile B."/>
            <person name="Ciammaruconi A."/>
            <person name="Anniballi F."/>
            <person name="De Medici D."/>
            <person name="Lista F."/>
        </authorList>
    </citation>
    <scope>NUCLEOTIDE SEQUENCE [LARGE SCALE GENOMIC DNA]</scope>
    <source>
        <strain evidence="2 3">B2 450</strain>
    </source>
</reference>
<dbReference type="AlphaFoldDB" id="A0A0D1BX11"/>
<proteinExistence type="predicted"/>
<dbReference type="EMBL" id="JXSU01000007">
    <property type="protein sequence ID" value="KIS24910.1"/>
    <property type="molecule type" value="Genomic_DNA"/>
</dbReference>
<organism evidence="2 3">
    <name type="scientific">Clostridium botulinum B2 450</name>
    <dbReference type="NCBI Taxonomy" id="1379739"/>
    <lineage>
        <taxon>Bacteria</taxon>
        <taxon>Bacillati</taxon>
        <taxon>Bacillota</taxon>
        <taxon>Clostridia</taxon>
        <taxon>Eubacteriales</taxon>
        <taxon>Clostridiaceae</taxon>
        <taxon>Clostridium</taxon>
    </lineage>
</organism>
<dbReference type="InterPro" id="IPR010359">
    <property type="entry name" value="IrrE_HExxH"/>
</dbReference>
<dbReference type="Proteomes" id="UP000032250">
    <property type="component" value="Unassembled WGS sequence"/>
</dbReference>
<dbReference type="HOGENOM" id="CLU_137904_0_0_9"/>
<feature type="domain" description="IrrE N-terminal-like" evidence="1">
    <location>
        <begin position="10"/>
        <end position="120"/>
    </location>
</feature>
<name>A0A0D1BX11_CLOBO</name>
<dbReference type="Pfam" id="PF06114">
    <property type="entry name" value="Peptidase_M78"/>
    <property type="match status" value="1"/>
</dbReference>
<dbReference type="OrthoDB" id="1707128at2"/>
<gene>
    <name evidence="2" type="ORF">N495_15490</name>
</gene>
<protein>
    <submittedName>
        <fullName evidence="2">Membrane protein</fullName>
    </submittedName>
</protein>
<evidence type="ECO:0000313" key="3">
    <source>
        <dbReference type="Proteomes" id="UP000032250"/>
    </source>
</evidence>
<evidence type="ECO:0000313" key="2">
    <source>
        <dbReference type="EMBL" id="KIS24910.1"/>
    </source>
</evidence>
<sequence length="153" mass="17841">MTYNKLLYEAESQGVEVVEMKFNGKCKGLYGDNVIALNKNIETLKEKRCILAEELGHHYTSSGNILDNSNISNLKQEKRARNWGYEKLIGIIDIINAFNAGTKNRYEMAEYLEVTEDFLELSIQHYKEKYGVLFEIDNYIIYFEPNFGIMKKF</sequence>
<accession>A0A0D1BX11</accession>
<dbReference type="RefSeq" id="WP_043032371.1">
    <property type="nucleotide sequence ID" value="NZ_JXSU01000007.1"/>
</dbReference>
<comment type="caution">
    <text evidence="2">The sequence shown here is derived from an EMBL/GenBank/DDBJ whole genome shotgun (WGS) entry which is preliminary data.</text>
</comment>
<evidence type="ECO:0000259" key="1">
    <source>
        <dbReference type="Pfam" id="PF06114"/>
    </source>
</evidence>
<dbReference type="PATRIC" id="fig|1379739.3.peg.3494"/>